<accession>A0A365H2V8</accession>
<proteinExistence type="predicted"/>
<reference evidence="2 3" key="1">
    <citation type="submission" date="2018-06" db="EMBL/GenBank/DDBJ databases">
        <title>Actinomadura craniellae sp. nov. isolated from marine sponge Craniella sp.</title>
        <authorList>
            <person name="Li L."/>
            <person name="Xu Q.H."/>
            <person name="Lin H.W."/>
            <person name="Lu Y.H."/>
        </authorList>
    </citation>
    <scope>NUCLEOTIDE SEQUENCE [LARGE SCALE GENOMIC DNA]</scope>
    <source>
        <strain evidence="2 3">LHW63021</strain>
    </source>
</reference>
<evidence type="ECO:0000313" key="3">
    <source>
        <dbReference type="Proteomes" id="UP000251891"/>
    </source>
</evidence>
<name>A0A365H2V8_9ACTN</name>
<organism evidence="2 3">
    <name type="scientific">Actinomadura craniellae</name>
    <dbReference type="NCBI Taxonomy" id="2231787"/>
    <lineage>
        <taxon>Bacteria</taxon>
        <taxon>Bacillati</taxon>
        <taxon>Actinomycetota</taxon>
        <taxon>Actinomycetes</taxon>
        <taxon>Streptosporangiales</taxon>
        <taxon>Thermomonosporaceae</taxon>
        <taxon>Actinomadura</taxon>
    </lineage>
</organism>
<dbReference type="Pfam" id="PF13349">
    <property type="entry name" value="DUF4097"/>
    <property type="match status" value="1"/>
</dbReference>
<dbReference type="AlphaFoldDB" id="A0A365H2V8"/>
<dbReference type="RefSeq" id="WP_111869564.1">
    <property type="nucleotide sequence ID" value="NZ_QLYX01000009.1"/>
</dbReference>
<keyword evidence="3" id="KW-1185">Reference proteome</keyword>
<evidence type="ECO:0000313" key="2">
    <source>
        <dbReference type="EMBL" id="RAY13440.1"/>
    </source>
</evidence>
<evidence type="ECO:0000259" key="1">
    <source>
        <dbReference type="Pfam" id="PF13349"/>
    </source>
</evidence>
<dbReference type="EMBL" id="QLYX01000009">
    <property type="protein sequence ID" value="RAY13440.1"/>
    <property type="molecule type" value="Genomic_DNA"/>
</dbReference>
<feature type="domain" description="DUF4097" evidence="1">
    <location>
        <begin position="89"/>
        <end position="264"/>
    </location>
</feature>
<gene>
    <name evidence="2" type="ORF">DPM19_20480</name>
</gene>
<dbReference type="InterPro" id="IPR025164">
    <property type="entry name" value="Toastrack_DUF4097"/>
</dbReference>
<sequence length="279" mass="27955">MAQWTIDEPTTLGFDGVVALKATLVAGGVSVLAGDGPPSLEITEVAGPPLVVAHEAGMLSVTHQNLSPDGLLKWLREQLAEGVGAGRAVITVTVPHDCPVQLNLGAADAVVTGLTARTSIRSAAGDITLDGVTGRIDASTVSGDVAAQGLAGAVGFTSVSGDLAVAGGSVDKLTARTVSGRISADIDLVGAGQVQVHTVSGEVALRLPESASADVDLNSAAGEIDTSFPRLEPVERPLLKGVAGRLGTGSGRLSVTTVSGGVTLLSRPADPPRAEMEEH</sequence>
<comment type="caution">
    <text evidence="2">The sequence shown here is derived from an EMBL/GenBank/DDBJ whole genome shotgun (WGS) entry which is preliminary data.</text>
</comment>
<dbReference type="OrthoDB" id="3367592at2"/>
<protein>
    <recommendedName>
        <fullName evidence="1">DUF4097 domain-containing protein</fullName>
    </recommendedName>
</protein>
<dbReference type="Proteomes" id="UP000251891">
    <property type="component" value="Unassembled WGS sequence"/>
</dbReference>